<feature type="domain" description="ABC transporter" evidence="12">
    <location>
        <begin position="817"/>
        <end position="1070"/>
    </location>
</feature>
<dbReference type="PROSITE" id="PS50893">
    <property type="entry name" value="ABC_TRANSPORTER_2"/>
    <property type="match status" value="2"/>
</dbReference>
<dbReference type="InterPro" id="IPR003593">
    <property type="entry name" value="AAA+_ATPase"/>
</dbReference>
<dbReference type="FunFam" id="3.40.50.300:FF:000179">
    <property type="entry name" value="ABC transporter G family member 34"/>
    <property type="match status" value="1"/>
</dbReference>
<dbReference type="FunFam" id="3.40.50.300:FF:000157">
    <property type="entry name" value="ABC transporter G family member 34"/>
    <property type="match status" value="1"/>
</dbReference>
<evidence type="ECO:0000256" key="10">
    <source>
        <dbReference type="SAM" id="MobiDB-lite"/>
    </source>
</evidence>
<dbReference type="GO" id="GO:0016887">
    <property type="term" value="F:ATP hydrolysis activity"/>
    <property type="evidence" value="ECO:0007669"/>
    <property type="project" value="InterPro"/>
</dbReference>
<dbReference type="Gene3D" id="3.40.50.300">
    <property type="entry name" value="P-loop containing nucleotide triphosphate hydrolases"/>
    <property type="match status" value="2"/>
</dbReference>
<dbReference type="InterPro" id="IPR027417">
    <property type="entry name" value="P-loop_NTPase"/>
</dbReference>
<dbReference type="GO" id="GO:0140359">
    <property type="term" value="F:ABC-type transporter activity"/>
    <property type="evidence" value="ECO:0007669"/>
    <property type="project" value="InterPro"/>
</dbReference>
<name>A0A2N9H938_FAGSY</name>
<evidence type="ECO:0000256" key="1">
    <source>
        <dbReference type="ARBA" id="ARBA00004141"/>
    </source>
</evidence>
<dbReference type="SUPFAM" id="SSF53098">
    <property type="entry name" value="Ribonuclease H-like"/>
    <property type="match status" value="1"/>
</dbReference>
<dbReference type="PANTHER" id="PTHR48040:SF12">
    <property type="entry name" value="ABC TRANSPORTER G FAMILY MEMBER 32-LIKE ISOFORM X1"/>
    <property type="match status" value="1"/>
</dbReference>
<evidence type="ECO:0008006" key="15">
    <source>
        <dbReference type="Google" id="ProtNLM"/>
    </source>
</evidence>
<dbReference type="Pfam" id="PF13976">
    <property type="entry name" value="gag_pre-integrs"/>
    <property type="match status" value="1"/>
</dbReference>
<dbReference type="InterPro" id="IPR036397">
    <property type="entry name" value="RNaseH_sf"/>
</dbReference>
<keyword evidence="7" id="KW-0067">ATP-binding</keyword>
<evidence type="ECO:0000256" key="11">
    <source>
        <dbReference type="SAM" id="Phobius"/>
    </source>
</evidence>
<dbReference type="PANTHER" id="PTHR48040">
    <property type="entry name" value="PLEIOTROPIC DRUG RESISTANCE PROTEIN 1-LIKE ISOFORM X1"/>
    <property type="match status" value="1"/>
</dbReference>
<dbReference type="CDD" id="cd09272">
    <property type="entry name" value="RNase_HI_RT_Ty1"/>
    <property type="match status" value="1"/>
</dbReference>
<evidence type="ECO:0000256" key="2">
    <source>
        <dbReference type="ARBA" id="ARBA00006012"/>
    </source>
</evidence>
<dbReference type="GO" id="GO:0005524">
    <property type="term" value="F:ATP binding"/>
    <property type="evidence" value="ECO:0007669"/>
    <property type="project" value="UniProtKB-KW"/>
</dbReference>
<dbReference type="SMART" id="SM00382">
    <property type="entry name" value="AAA"/>
    <property type="match status" value="2"/>
</dbReference>
<feature type="domain" description="Integrase catalytic" evidence="13">
    <location>
        <begin position="1636"/>
        <end position="1731"/>
    </location>
</feature>
<dbReference type="GO" id="GO:0015074">
    <property type="term" value="P:DNA integration"/>
    <property type="evidence" value="ECO:0007669"/>
    <property type="project" value="InterPro"/>
</dbReference>
<feature type="transmembrane region" description="Helical" evidence="11">
    <location>
        <begin position="1196"/>
        <end position="1219"/>
    </location>
</feature>
<dbReference type="EMBL" id="OIVN01003013">
    <property type="protein sequence ID" value="SPD08201.1"/>
    <property type="molecule type" value="Genomic_DNA"/>
</dbReference>
<dbReference type="InterPro" id="IPR013525">
    <property type="entry name" value="ABC2_TM"/>
</dbReference>
<evidence type="ECO:0000256" key="4">
    <source>
        <dbReference type="ARBA" id="ARBA00022692"/>
    </source>
</evidence>
<dbReference type="Pfam" id="PF00005">
    <property type="entry name" value="ABC_tran"/>
    <property type="match status" value="2"/>
</dbReference>
<dbReference type="InterPro" id="IPR001584">
    <property type="entry name" value="Integrase_cat-core"/>
</dbReference>
<dbReference type="InterPro" id="IPR012337">
    <property type="entry name" value="RNaseH-like_sf"/>
</dbReference>
<evidence type="ECO:0000259" key="12">
    <source>
        <dbReference type="PROSITE" id="PS50893"/>
    </source>
</evidence>
<dbReference type="Pfam" id="PF07727">
    <property type="entry name" value="RVT_2"/>
    <property type="match status" value="1"/>
</dbReference>
<comment type="subcellular location">
    <subcellularLocation>
        <location evidence="1">Membrane</location>
        <topology evidence="1">Multi-pass membrane protein</topology>
    </subcellularLocation>
</comment>
<dbReference type="InterPro" id="IPR025724">
    <property type="entry name" value="GAG-pre-integrase_dom"/>
</dbReference>
<dbReference type="GO" id="GO:0005886">
    <property type="term" value="C:plasma membrane"/>
    <property type="evidence" value="ECO:0007669"/>
    <property type="project" value="UniProtKB-ARBA"/>
</dbReference>
<reference evidence="14" key="1">
    <citation type="submission" date="2018-02" db="EMBL/GenBank/DDBJ databases">
        <authorList>
            <person name="Cohen D.B."/>
            <person name="Kent A.D."/>
        </authorList>
    </citation>
    <scope>NUCLEOTIDE SEQUENCE</scope>
</reference>
<feature type="transmembrane region" description="Helical" evidence="11">
    <location>
        <begin position="588"/>
        <end position="611"/>
    </location>
</feature>
<evidence type="ECO:0000256" key="5">
    <source>
        <dbReference type="ARBA" id="ARBA00022737"/>
    </source>
</evidence>
<feature type="transmembrane region" description="Helical" evidence="11">
    <location>
        <begin position="537"/>
        <end position="556"/>
    </location>
</feature>
<dbReference type="Pfam" id="PF01061">
    <property type="entry name" value="ABC2_membrane"/>
    <property type="match status" value="2"/>
</dbReference>
<keyword evidence="5" id="KW-0677">Repeat</keyword>
<protein>
    <recommendedName>
        <fullName evidence="15">Integrase catalytic domain-containing protein</fullName>
    </recommendedName>
</protein>
<dbReference type="SUPFAM" id="SSF56672">
    <property type="entry name" value="DNA/RNA polymerases"/>
    <property type="match status" value="1"/>
</dbReference>
<dbReference type="SUPFAM" id="SSF52540">
    <property type="entry name" value="P-loop containing nucleoside triphosphate hydrolases"/>
    <property type="match status" value="2"/>
</dbReference>
<accession>A0A2N9H938</accession>
<dbReference type="Pfam" id="PF14510">
    <property type="entry name" value="ABC_trans_N"/>
    <property type="match status" value="1"/>
</dbReference>
<feature type="transmembrane region" description="Helical" evidence="11">
    <location>
        <begin position="623"/>
        <end position="641"/>
    </location>
</feature>
<keyword evidence="4 11" id="KW-0812">Transmembrane</keyword>
<feature type="transmembrane region" description="Helical" evidence="11">
    <location>
        <begin position="1306"/>
        <end position="1326"/>
    </location>
</feature>
<evidence type="ECO:0000256" key="9">
    <source>
        <dbReference type="ARBA" id="ARBA00023136"/>
    </source>
</evidence>
<feature type="transmembrane region" description="Helical" evidence="11">
    <location>
        <begin position="504"/>
        <end position="525"/>
    </location>
</feature>
<dbReference type="InterPro" id="IPR034003">
    <property type="entry name" value="ABCG_PDR_2"/>
</dbReference>
<feature type="transmembrane region" description="Helical" evidence="11">
    <location>
        <begin position="1276"/>
        <end position="1294"/>
    </location>
</feature>
<dbReference type="Pfam" id="PF14223">
    <property type="entry name" value="Retrotran_gag_2"/>
    <property type="match status" value="1"/>
</dbReference>
<evidence type="ECO:0000313" key="14">
    <source>
        <dbReference type="EMBL" id="SPD08201.1"/>
    </source>
</evidence>
<dbReference type="InterPro" id="IPR043502">
    <property type="entry name" value="DNA/RNA_pol_sf"/>
</dbReference>
<dbReference type="InterPro" id="IPR013581">
    <property type="entry name" value="PDR_assoc"/>
</dbReference>
<feature type="transmembrane region" description="Helical" evidence="11">
    <location>
        <begin position="1239"/>
        <end position="1264"/>
    </location>
</feature>
<dbReference type="PROSITE" id="PS50994">
    <property type="entry name" value="INTEGRASE"/>
    <property type="match status" value="1"/>
</dbReference>
<dbReference type="InterPro" id="IPR029481">
    <property type="entry name" value="ABC_trans_N"/>
</dbReference>
<sequence length="2201" mass="251991">MWNSAENAFARTASFREDGEDEEALRWAALERLPTYTRVRRGIFKNIVGDPKEIEVAELEFQEQKLVLDRLVSSADDDPERFFDQMKRRFEAVDLEFPKIEVRFQNLKVESFVHLGSRALPTIPNFVFNMAEAFLRQLRIYRAKRYKLTILDGISGIIKPSRLTLLLGPPSSGKTTLMLALAGRLGTDLQVSGRITYNGHGLNEFVPQRTSAYVSQQDWHVAEMTVRETLEFAGRCQGVGFKYDMLTELARREKMAGIKPDEDLDIFMKSLALGGQETSLSVEYIIKILGLDICADTLVGDEMLKGISGGQKKRLTTGELLVGPARVLFMDEISNGLDSSTTYQIIKYLKHSTRALDATTVISLLQPAPETYELFDDVILLCEGQIVYQGPRDAALDFFTYMGFSCPERKNVADFLQEVTSKKDQEQYWSVLDGPYQYIPAAKFAEAFRSYSAGKNLSEELAVPFDKRYNHPAALATFRYGVKRCELLRTSFHWQRLLMKRNSFIYVFKFIQLLFVALITMSVFFRTTMHHDTIDDGGLYLGSLYFSMVIILFNGFTEVSMLVAKLPVLYKHRDLHFYPSWVYTLPSWVLSIPTSLIESGLWVAVTYYVIGYDPAITRFFRQFLLYFFLHQMSIGLFRLMGSLGRNMIVANTFGSFAMLVVMALGGYIISRDDIPSWWIWGFWFSPLMYAQNAASNNEFLGHSWDKRDGNNTNPRLGEALLRARGLFPGSYWYWIGVGAMIGYTILFNMLFTLFLSYLNPLGKQQAIVSKEELQERERRRKGEPTVVELRHYFQNSGSSGKHFKQKGMVLPFQPLSMTFSNINYYVDVPVELKQQGIVEDRLQLLVNITGAFRPGVLTALVGVSGAGKTTLMDVLAGRKTGGVIEGNIRISGYPKRQETFARISGYCEQTDIHSPCLTVLESLLFSAWLRLPSDVNLETQRAFVEEVMELVELTPLSGGLVGLPGVDGLSTEQRKRLTIAVELVANPSIVFMDEPTSGLDARAAAIVMRTVRNIVNTGRTIVCTIHQPSIDIFESFDELLLMKRGGELIYAGPLGPKSCELIKYFEAVEGVPKIRPGYNPATWMLEVTSSVEENRLGVDFAEIYRKSNLFLLNRELVETLSKQNSNSKELNFPTKYSKSFFYQLLACLWKQNLSYWRNPQYTAVRFFYTVIISLMLGTICWRFGAKRETQQDLFNAMGSIYAATLFIGITNATAAQPVVSIERFVSYRERAAGMYSALPFAYAQVVIEFPYVFAQSIIYCTIFYSMASFEWAVLKFIWYIFFMYFTMLYFTFYGMMTTAVTPNHNVAAIIAAPFYMLWNLFSGFMIPRKRIPIWWRWYYWANPVAWSLYGLLTSQYGDDNKLLTLSDGANQLPVWQLLDIVFGYKHDFLGDKSRHSLEKKLESLYERKTVQNKACAIRKLVHLKLKEGRSVAEHLSEFQDLVNQLTRMNLVVDNELQALLLLSSLPDSWETLAVSLSNSAPNGEDECCHVADPYDKWVIDSTTSYHVTPRKEFFTSYKARNLGRDVRHIPDMRLNLISISVLDKESYESYLGNGKWKLFKGSLVFARRIICCTLYKIQVKLCRDMVNAAQDDSTPDLWHRRLAHMSEKRVADFGKEHFKKFHAMVEREKGKSLKCLRTDNRGEYTSNEFENYCSEYGIRHEKTVLGTPQHNGVAERINRTIVEKVRCMLRMAKLPKSFKAEAVQTACYLINRSPSVPLDFDIPERVWTGEDASYAHLKVFGCKTFTHVPKEQRLKLDNKATPCIFVGYGDAKFGYKLWDPKKKKMIRNIVTDIEEVQVKNYSDEPAEVGGDDAIDTEGVEQGEQPIPPEMEEPQVRRSTRERHPSIRYSTSEYVLITDEGEPESFQEVFKLKKDGEKLVKYKARLVVKGFNQTQEIDFDEIFSPVVKMSSIRIILGLTASLDLELEQMDVKTAFLCGDLDEEIYMVKPKGFEVKGKEHKVCRLKKSLYGLKQAPRQWYKKFDSFMVDQGYTRIDADHCVYVRQFPNGKFIILLLYVDDMLIVGQDANMVGSLKNELFKSFDMKDLGPARQILDMQILRDRKAKKLWLSQEKYVERVLERFNMKHAKPVSTPLGGHFKPSKKSCPSSNKEKENMASIPYSSAVGSLMFMVNPGKEHWEAVKWIFRYLRGGVISWQSKLQKCVALSTTEAEYIAATEAGKEMLWMKRFLQELGFEARRVCSPL</sequence>
<comment type="similarity">
    <text evidence="2">Belongs to the ABC transporter superfamily. ABCG family. PDR (TC 3.A.1.205) subfamily.</text>
</comment>
<evidence type="ECO:0000259" key="13">
    <source>
        <dbReference type="PROSITE" id="PS50994"/>
    </source>
</evidence>
<dbReference type="InterPro" id="IPR013103">
    <property type="entry name" value="RVT_2"/>
</dbReference>
<dbReference type="InterPro" id="IPR057670">
    <property type="entry name" value="SH3_retrovirus"/>
</dbReference>
<feature type="region of interest" description="Disordered" evidence="10">
    <location>
        <begin position="1817"/>
        <end position="1842"/>
    </location>
</feature>
<organism evidence="14">
    <name type="scientific">Fagus sylvatica</name>
    <name type="common">Beechnut</name>
    <dbReference type="NCBI Taxonomy" id="28930"/>
    <lineage>
        <taxon>Eukaryota</taxon>
        <taxon>Viridiplantae</taxon>
        <taxon>Streptophyta</taxon>
        <taxon>Embryophyta</taxon>
        <taxon>Tracheophyta</taxon>
        <taxon>Spermatophyta</taxon>
        <taxon>Magnoliopsida</taxon>
        <taxon>eudicotyledons</taxon>
        <taxon>Gunneridae</taxon>
        <taxon>Pentapetalae</taxon>
        <taxon>rosids</taxon>
        <taxon>fabids</taxon>
        <taxon>Fagales</taxon>
        <taxon>Fagaceae</taxon>
        <taxon>Fagus</taxon>
    </lineage>
</organism>
<evidence type="ECO:0000256" key="6">
    <source>
        <dbReference type="ARBA" id="ARBA00022741"/>
    </source>
</evidence>
<dbReference type="GO" id="GO:0003676">
    <property type="term" value="F:nucleic acid binding"/>
    <property type="evidence" value="ECO:0007669"/>
    <property type="project" value="InterPro"/>
</dbReference>
<feature type="transmembrane region" description="Helical" evidence="11">
    <location>
        <begin position="1338"/>
        <end position="1357"/>
    </location>
</feature>
<proteinExistence type="inferred from homology"/>
<dbReference type="Gene3D" id="3.30.420.10">
    <property type="entry name" value="Ribonuclease H-like superfamily/Ribonuclease H"/>
    <property type="match status" value="1"/>
</dbReference>
<feature type="domain" description="ABC transporter" evidence="12">
    <location>
        <begin position="135"/>
        <end position="408"/>
    </location>
</feature>
<dbReference type="Pfam" id="PF08370">
    <property type="entry name" value="PDR_assoc"/>
    <property type="match status" value="1"/>
</dbReference>
<keyword evidence="9 11" id="KW-0472">Membrane</keyword>
<feature type="transmembrane region" description="Helical" evidence="11">
    <location>
        <begin position="647"/>
        <end position="669"/>
    </location>
</feature>
<feature type="transmembrane region" description="Helical" evidence="11">
    <location>
        <begin position="1166"/>
        <end position="1184"/>
    </location>
</feature>
<dbReference type="InterPro" id="IPR003439">
    <property type="entry name" value="ABC_transporter-like_ATP-bd"/>
</dbReference>
<dbReference type="InterPro" id="IPR034001">
    <property type="entry name" value="ABCG_PDR_1"/>
</dbReference>
<evidence type="ECO:0000256" key="3">
    <source>
        <dbReference type="ARBA" id="ARBA00022448"/>
    </source>
</evidence>
<evidence type="ECO:0000256" key="8">
    <source>
        <dbReference type="ARBA" id="ARBA00022989"/>
    </source>
</evidence>
<dbReference type="Pfam" id="PF25597">
    <property type="entry name" value="SH3_retrovirus"/>
    <property type="match status" value="1"/>
</dbReference>
<feature type="transmembrane region" description="Helical" evidence="11">
    <location>
        <begin position="731"/>
        <end position="758"/>
    </location>
</feature>
<gene>
    <name evidence="14" type="ORF">FSB_LOCUS36083</name>
</gene>
<keyword evidence="3" id="KW-0813">Transport</keyword>
<dbReference type="CDD" id="cd03233">
    <property type="entry name" value="ABCG_PDR_domain1"/>
    <property type="match status" value="1"/>
</dbReference>
<keyword evidence="6" id="KW-0547">Nucleotide-binding</keyword>
<dbReference type="CDD" id="cd03232">
    <property type="entry name" value="ABCG_PDR_domain2"/>
    <property type="match status" value="1"/>
</dbReference>
<keyword evidence="8 11" id="KW-1133">Transmembrane helix</keyword>
<evidence type="ECO:0000256" key="7">
    <source>
        <dbReference type="ARBA" id="ARBA00022840"/>
    </source>
</evidence>